<proteinExistence type="predicted"/>
<feature type="transmembrane region" description="Helical" evidence="1">
    <location>
        <begin position="40"/>
        <end position="61"/>
    </location>
</feature>
<accession>A0A8T1S8H1</accession>
<dbReference type="InterPro" id="IPR036179">
    <property type="entry name" value="Ig-like_dom_sf"/>
</dbReference>
<dbReference type="Pfam" id="PF07679">
    <property type="entry name" value="I-set"/>
    <property type="match status" value="1"/>
</dbReference>
<dbReference type="InterPro" id="IPR013783">
    <property type="entry name" value="Ig-like_fold"/>
</dbReference>
<dbReference type="InterPro" id="IPR013106">
    <property type="entry name" value="Ig_V-set"/>
</dbReference>
<comment type="caution">
    <text evidence="3">The sequence shown here is derived from an EMBL/GenBank/DDBJ whole genome shotgun (WGS) entry which is preliminary data.</text>
</comment>
<dbReference type="SMART" id="SM00408">
    <property type="entry name" value="IGc2"/>
    <property type="match status" value="2"/>
</dbReference>
<dbReference type="Pfam" id="PF09191">
    <property type="entry name" value="CD4-extracel"/>
    <property type="match status" value="1"/>
</dbReference>
<dbReference type="Pfam" id="PF12104">
    <property type="entry name" value="Tcell_CD4_C"/>
    <property type="match status" value="1"/>
</dbReference>
<dbReference type="PROSITE" id="PS50835">
    <property type="entry name" value="IG_LIKE"/>
    <property type="match status" value="2"/>
</dbReference>
<name>A0A8T1S8H1_CHESE</name>
<dbReference type="EMBL" id="JAHGAV010000433">
    <property type="protein sequence ID" value="KAG6925349.1"/>
    <property type="molecule type" value="Genomic_DNA"/>
</dbReference>
<evidence type="ECO:0000313" key="3">
    <source>
        <dbReference type="EMBL" id="KAG6925349.1"/>
    </source>
</evidence>
<organism evidence="3 4">
    <name type="scientific">Chelydra serpentina</name>
    <name type="common">Snapping turtle</name>
    <name type="synonym">Testudo serpentina</name>
    <dbReference type="NCBI Taxonomy" id="8475"/>
    <lineage>
        <taxon>Eukaryota</taxon>
        <taxon>Metazoa</taxon>
        <taxon>Chordata</taxon>
        <taxon>Craniata</taxon>
        <taxon>Vertebrata</taxon>
        <taxon>Euteleostomi</taxon>
        <taxon>Archelosauria</taxon>
        <taxon>Testudinata</taxon>
        <taxon>Testudines</taxon>
        <taxon>Cryptodira</taxon>
        <taxon>Durocryptodira</taxon>
        <taxon>Americhelydia</taxon>
        <taxon>Chelydroidea</taxon>
        <taxon>Chelydridae</taxon>
        <taxon>Chelydra</taxon>
    </lineage>
</organism>
<keyword evidence="4" id="KW-1185">Reference proteome</keyword>
<dbReference type="InterPro" id="IPR013098">
    <property type="entry name" value="Ig_I-set"/>
</dbReference>
<feature type="domain" description="Ig-like" evidence="2">
    <location>
        <begin position="58"/>
        <end position="155"/>
    </location>
</feature>
<reference evidence="3 4" key="1">
    <citation type="journal article" date="2020" name="G3 (Bethesda)">
        <title>Draft Genome of the Common Snapping Turtle, Chelydra serpentina, a Model for Phenotypic Plasticity in Reptiles.</title>
        <authorList>
            <person name="Das D."/>
            <person name="Singh S.K."/>
            <person name="Bierstedt J."/>
            <person name="Erickson A."/>
            <person name="Galli G.L.J."/>
            <person name="Crossley D.A. 2nd"/>
            <person name="Rhen T."/>
        </authorList>
    </citation>
    <scope>NUCLEOTIDE SEQUENCE [LARGE SCALE GENOMIC DNA]</scope>
    <source>
        <strain evidence="3">KW</strain>
    </source>
</reference>
<evidence type="ECO:0000313" key="4">
    <source>
        <dbReference type="Proteomes" id="UP000765507"/>
    </source>
</evidence>
<dbReference type="InterPro" id="IPR007110">
    <property type="entry name" value="Ig-like_dom"/>
</dbReference>
<gene>
    <name evidence="3" type="ORF">G0U57_014676</name>
</gene>
<dbReference type="PANTHER" id="PTHR11422">
    <property type="entry name" value="T-CELL SURFACE GLYCOPROTEIN CD4"/>
    <property type="match status" value="1"/>
</dbReference>
<keyword evidence="1" id="KW-1133">Transmembrane helix</keyword>
<evidence type="ECO:0000256" key="1">
    <source>
        <dbReference type="SAM" id="Phobius"/>
    </source>
</evidence>
<dbReference type="SMR" id="A0A8T1S8H1"/>
<dbReference type="OrthoDB" id="8657369at2759"/>
<dbReference type="InterPro" id="IPR015274">
    <property type="entry name" value="CD4-extracel"/>
</dbReference>
<evidence type="ECO:0000259" key="2">
    <source>
        <dbReference type="PROSITE" id="PS50835"/>
    </source>
</evidence>
<dbReference type="InterPro" id="IPR003598">
    <property type="entry name" value="Ig_sub2"/>
</dbReference>
<protein>
    <submittedName>
        <fullName evidence="3">CD4 molecule</fullName>
    </submittedName>
</protein>
<dbReference type="SUPFAM" id="SSF48726">
    <property type="entry name" value="Immunoglobulin"/>
    <property type="match status" value="4"/>
</dbReference>
<dbReference type="Proteomes" id="UP000765507">
    <property type="component" value="Unassembled WGS sequence"/>
</dbReference>
<dbReference type="PANTHER" id="PTHR11422:SF0">
    <property type="entry name" value="T-CELL SURFACE GLYCOPROTEIN CD4"/>
    <property type="match status" value="1"/>
</dbReference>
<dbReference type="InterPro" id="IPR003599">
    <property type="entry name" value="Ig_sub"/>
</dbReference>
<dbReference type="SMART" id="SM00409">
    <property type="entry name" value="IG"/>
    <property type="match status" value="3"/>
</dbReference>
<keyword evidence="1" id="KW-0472">Membrane</keyword>
<feature type="domain" description="Ig-like" evidence="2">
    <location>
        <begin position="171"/>
        <end position="237"/>
    </location>
</feature>
<keyword evidence="1" id="KW-0812">Transmembrane</keyword>
<dbReference type="InterPro" id="IPR021963">
    <property type="entry name" value="Tcell_CD4_Cterm"/>
</dbReference>
<dbReference type="AlphaFoldDB" id="A0A8T1S8H1"/>
<feature type="transmembrane region" description="Helical" evidence="1">
    <location>
        <begin position="450"/>
        <end position="473"/>
    </location>
</feature>
<dbReference type="Pfam" id="PF07686">
    <property type="entry name" value="V-set"/>
    <property type="match status" value="1"/>
</dbReference>
<dbReference type="Gene3D" id="2.60.40.10">
    <property type="entry name" value="Immunoglobulins"/>
    <property type="match status" value="4"/>
</dbReference>
<sequence length="513" mass="58130">MKRQTERKREKKWIPLPGRYFQLTVHGGTEQSKRMDRFSVMANSILAVFSVMQLGLIPTMAEGETTVFGAVGEQVILPCIDKSQSDGLTWKYNGQIVIQYMSRLLKGRTLALSDRSELNKQEISKGNFSLILSQLRHSDAGKYVCEFSSRTFMVQLQVFEVTGFPSGYLLQGENLMLTIQGASSVKVTWFDNRQVEVTATRSRELKTGERSLQIPNLQAEDSGTWRCHITSPSAKLDIPYKVLVIGFHHLNQETLYKAVNSTVSFSYSLSTHLQQIRELAYIRVGLEWKPKTDSKYLEKFNFTSKEPLLTKQMANMQVTWKPSNHLEVKLSKVQFKDAGWYQCQLTFSRGHVGKTIHLVVMTVSADPVGPLSKWANVTLLCKLSVPVPPNAQLFWEHVNGTEKKLNTLGHSEVKVKTKTVGLWRCSLKVENNVVTSIDYTVVKAAEWNSYVVIGLEVGAGIVLLLLASLGTFIGTARLRRRRRAEKMARARRDLIERRTCQCQRQLKNDYSSA</sequence>
<dbReference type="Gene3D" id="1.20.5.900">
    <property type="entry name" value="transmembrane domain of human cd4"/>
    <property type="match status" value="1"/>
</dbReference>